<evidence type="ECO:0000256" key="1">
    <source>
        <dbReference type="ARBA" id="ARBA00022603"/>
    </source>
</evidence>
<dbReference type="InterPro" id="IPR029026">
    <property type="entry name" value="tRNA_m1G_MTases_N"/>
</dbReference>
<evidence type="ECO:0000313" key="5">
    <source>
        <dbReference type="Proteomes" id="UP001237642"/>
    </source>
</evidence>
<dbReference type="PANTHER" id="PTHR46103">
    <property type="entry name" value="RRNA METHYLTRANSFERASE 1, MITOCHONDRIAL"/>
    <property type="match status" value="1"/>
</dbReference>
<dbReference type="InterPro" id="IPR047182">
    <property type="entry name" value="MRM1"/>
</dbReference>
<reference evidence="4" key="2">
    <citation type="submission" date="2023-05" db="EMBL/GenBank/DDBJ databases">
        <authorList>
            <person name="Schelkunov M.I."/>
        </authorList>
    </citation>
    <scope>NUCLEOTIDE SEQUENCE</scope>
    <source>
        <strain evidence="4">Hsosn_3</strain>
        <tissue evidence="4">Leaf</tissue>
    </source>
</reference>
<proteinExistence type="predicted"/>
<keyword evidence="1" id="KW-0489">Methyltransferase</keyword>
<comment type="caution">
    <text evidence="4">The sequence shown here is derived from an EMBL/GenBank/DDBJ whole genome shotgun (WGS) entry which is preliminary data.</text>
</comment>
<accession>A0AAD8JCS0</accession>
<reference evidence="4" key="1">
    <citation type="submission" date="2023-02" db="EMBL/GenBank/DDBJ databases">
        <title>Genome of toxic invasive species Heracleum sosnowskyi carries increased number of genes despite the absence of recent whole-genome duplications.</title>
        <authorList>
            <person name="Schelkunov M."/>
            <person name="Shtratnikova V."/>
            <person name="Makarenko M."/>
            <person name="Klepikova A."/>
            <person name="Omelchenko D."/>
            <person name="Novikova G."/>
            <person name="Obukhova E."/>
            <person name="Bogdanov V."/>
            <person name="Penin A."/>
            <person name="Logacheva M."/>
        </authorList>
    </citation>
    <scope>NUCLEOTIDE SEQUENCE</scope>
    <source>
        <strain evidence="4">Hsosn_3</strain>
        <tissue evidence="4">Leaf</tissue>
    </source>
</reference>
<dbReference type="Pfam" id="PF00588">
    <property type="entry name" value="SpoU_methylase"/>
    <property type="match status" value="1"/>
</dbReference>
<dbReference type="GO" id="GO:0003723">
    <property type="term" value="F:RNA binding"/>
    <property type="evidence" value="ECO:0007669"/>
    <property type="project" value="InterPro"/>
</dbReference>
<dbReference type="GO" id="GO:0016435">
    <property type="term" value="F:rRNA (guanine) methyltransferase activity"/>
    <property type="evidence" value="ECO:0007669"/>
    <property type="project" value="TreeGrafter"/>
</dbReference>
<keyword evidence="2" id="KW-0808">Transferase</keyword>
<dbReference type="PANTHER" id="PTHR46103:SF1">
    <property type="entry name" value="RRNA METHYLTRANSFERASE 1, MITOCHONDRIAL"/>
    <property type="match status" value="1"/>
</dbReference>
<gene>
    <name evidence="4" type="ORF">POM88_000936</name>
</gene>
<keyword evidence="5" id="KW-1185">Reference proteome</keyword>
<dbReference type="InterPro" id="IPR001537">
    <property type="entry name" value="SpoU_MeTrfase"/>
</dbReference>
<feature type="domain" description="tRNA/rRNA methyltransferase SpoU type" evidence="3">
    <location>
        <begin position="34"/>
        <end position="97"/>
    </location>
</feature>
<dbReference type="AlphaFoldDB" id="A0AAD8JCS0"/>
<name>A0AAD8JCS0_9APIA</name>
<dbReference type="Proteomes" id="UP001237642">
    <property type="component" value="Unassembled WGS sequence"/>
</dbReference>
<dbReference type="SUPFAM" id="SSF75217">
    <property type="entry name" value="alpha/beta knot"/>
    <property type="match status" value="1"/>
</dbReference>
<evidence type="ECO:0000259" key="3">
    <source>
        <dbReference type="Pfam" id="PF00588"/>
    </source>
</evidence>
<evidence type="ECO:0000313" key="4">
    <source>
        <dbReference type="EMBL" id="KAK1401331.1"/>
    </source>
</evidence>
<evidence type="ECO:0000256" key="2">
    <source>
        <dbReference type="ARBA" id="ARBA00022679"/>
    </source>
</evidence>
<dbReference type="GO" id="GO:0009507">
    <property type="term" value="C:chloroplast"/>
    <property type="evidence" value="ECO:0007669"/>
    <property type="project" value="TreeGrafter"/>
</dbReference>
<dbReference type="Gene3D" id="3.40.1280.10">
    <property type="match status" value="1"/>
</dbReference>
<dbReference type="EMBL" id="JAUIZM010000001">
    <property type="protein sequence ID" value="KAK1401331.1"/>
    <property type="molecule type" value="Genomic_DNA"/>
</dbReference>
<organism evidence="4 5">
    <name type="scientific">Heracleum sosnowskyi</name>
    <dbReference type="NCBI Taxonomy" id="360622"/>
    <lineage>
        <taxon>Eukaryota</taxon>
        <taxon>Viridiplantae</taxon>
        <taxon>Streptophyta</taxon>
        <taxon>Embryophyta</taxon>
        <taxon>Tracheophyta</taxon>
        <taxon>Spermatophyta</taxon>
        <taxon>Magnoliopsida</taxon>
        <taxon>eudicotyledons</taxon>
        <taxon>Gunneridae</taxon>
        <taxon>Pentapetalae</taxon>
        <taxon>asterids</taxon>
        <taxon>campanulids</taxon>
        <taxon>Apiales</taxon>
        <taxon>Apiaceae</taxon>
        <taxon>Apioideae</taxon>
        <taxon>apioid superclade</taxon>
        <taxon>Tordylieae</taxon>
        <taxon>Tordyliinae</taxon>
        <taxon>Heracleum</taxon>
    </lineage>
</organism>
<dbReference type="InterPro" id="IPR029028">
    <property type="entry name" value="Alpha/beta_knot_MTases"/>
</dbReference>
<protein>
    <recommendedName>
        <fullName evidence="3">tRNA/rRNA methyltransferase SpoU type domain-containing protein</fullName>
    </recommendedName>
</protein>
<sequence length="122" mass="13827">MKFLLWLLCQLKEECSTRNKKKEDKKGFEKVSRMALDEVTDHQNLGAIISSAYFHGAVGVVLCANNSDALSSIVRKASVGSLEVMELRSCKNMMQFLVSPALKWLEGSWRFSFPKSYSCNRQ</sequence>